<dbReference type="GO" id="GO:0005737">
    <property type="term" value="C:cytoplasm"/>
    <property type="evidence" value="ECO:0007669"/>
    <property type="project" value="TreeGrafter"/>
</dbReference>
<dbReference type="PANTHER" id="PTHR28110">
    <property type="entry name" value="TRANSMEMBRANE PROTEIN"/>
    <property type="match status" value="1"/>
</dbReference>
<evidence type="ECO:0008006" key="3">
    <source>
        <dbReference type="Google" id="ProtNLM"/>
    </source>
</evidence>
<dbReference type="PANTHER" id="PTHR28110:SF1">
    <property type="entry name" value="TRANSMEMBRANE PROTEIN"/>
    <property type="match status" value="1"/>
</dbReference>
<gene>
    <name evidence="1" type="primary">PLEST010062</name>
    <name evidence="1" type="ORF">PLESTB_001032100</name>
</gene>
<comment type="caution">
    <text evidence="1">The sequence shown here is derived from an EMBL/GenBank/DDBJ whole genome shotgun (WGS) entry which is preliminary data.</text>
</comment>
<reference evidence="1 2" key="1">
    <citation type="journal article" date="2023" name="Commun. Biol.">
        <title>Reorganization of the ancestral sex-determining regions during the evolution of trioecy in Pleodorina starrii.</title>
        <authorList>
            <person name="Takahashi K."/>
            <person name="Suzuki S."/>
            <person name="Kawai-Toyooka H."/>
            <person name="Yamamoto K."/>
            <person name="Hamaji T."/>
            <person name="Ootsuki R."/>
            <person name="Yamaguchi H."/>
            <person name="Kawachi M."/>
            <person name="Higashiyama T."/>
            <person name="Nozaki H."/>
        </authorList>
    </citation>
    <scope>NUCLEOTIDE SEQUENCE [LARGE SCALE GENOMIC DNA]</scope>
    <source>
        <strain evidence="1 2">NIES-4479</strain>
    </source>
</reference>
<organism evidence="1 2">
    <name type="scientific">Pleodorina starrii</name>
    <dbReference type="NCBI Taxonomy" id="330485"/>
    <lineage>
        <taxon>Eukaryota</taxon>
        <taxon>Viridiplantae</taxon>
        <taxon>Chlorophyta</taxon>
        <taxon>core chlorophytes</taxon>
        <taxon>Chlorophyceae</taxon>
        <taxon>CS clade</taxon>
        <taxon>Chlamydomonadales</taxon>
        <taxon>Volvocaceae</taxon>
        <taxon>Pleodorina</taxon>
    </lineage>
</organism>
<evidence type="ECO:0000313" key="1">
    <source>
        <dbReference type="EMBL" id="GLC55818.1"/>
    </source>
</evidence>
<accession>A0A9W6BPQ0</accession>
<dbReference type="InterPro" id="IPR055323">
    <property type="entry name" value="C57A10.07/YOR238W"/>
</dbReference>
<evidence type="ECO:0000313" key="2">
    <source>
        <dbReference type="Proteomes" id="UP001165080"/>
    </source>
</evidence>
<dbReference type="AlphaFoldDB" id="A0A9W6BPQ0"/>
<name>A0A9W6BPQ0_9CHLO</name>
<proteinExistence type="predicted"/>
<dbReference type="EMBL" id="BRXU01000014">
    <property type="protein sequence ID" value="GLC55818.1"/>
    <property type="molecule type" value="Genomic_DNA"/>
</dbReference>
<keyword evidence="2" id="KW-1185">Reference proteome</keyword>
<dbReference type="Proteomes" id="UP001165080">
    <property type="component" value="Unassembled WGS sequence"/>
</dbReference>
<sequence length="334" mass="37177">MLPVYVGHESVHSRHARGAGASTDAQSGVQYGYSQSQVKLSLSQRRWISRGLRAALVLLLVLSACYFLRGRESPQSAALKRNRRILESEAKSLIPAAALRNLVLVAGHAVYTGVDYSEANKESSWFLEEYQKVKGEAQSFLDHIRLGIEEAALDPDALLLFSGGQTRRAAGPRSEGLSYWVVAEAANWFGHPEVRNRTFTEEHARDSFENLLFSLCRFYELAGHYPETITVVSYTLKEARFRTLHRQAVRWPGEYFRFVGTPVPPEAVGAQEGEARTVRAFASDPYGCGGDLLAKKLRRDPFAVGPIHPSRCPEMHALLSFCGPDMFGGHLPWN</sequence>
<protein>
    <recommendedName>
        <fullName evidence="3">DUF218 domain-containing protein</fullName>
    </recommendedName>
</protein>